<reference evidence="2 3" key="1">
    <citation type="journal article" date="2020" name="Mol. Biol. Evol.">
        <title>Distinct Expression and Methylation Patterns for Genes with Different Fates following a Single Whole-Genome Duplication in Flowering Plants.</title>
        <authorList>
            <person name="Shi T."/>
            <person name="Rahmani R.S."/>
            <person name="Gugger P.F."/>
            <person name="Wang M."/>
            <person name="Li H."/>
            <person name="Zhang Y."/>
            <person name="Li Z."/>
            <person name="Wang Q."/>
            <person name="Van de Peer Y."/>
            <person name="Marchal K."/>
            <person name="Chen J."/>
        </authorList>
    </citation>
    <scope>NUCLEOTIDE SEQUENCE [LARGE SCALE GENOMIC DNA]</scope>
    <source>
        <tissue evidence="2">Leaf</tissue>
    </source>
</reference>
<proteinExistence type="predicted"/>
<sequence>MILPLWGLGTTSQSGEMLNKVSADSTIAGTTNLSAGEMPNNEASPTLPPPANDFIQWWKSVLDESDEMETSCPVSGKENGLAIEEMQPTTEDANTALETGQH</sequence>
<dbReference type="AlphaFoldDB" id="A0A822YWF7"/>
<evidence type="ECO:0000313" key="2">
    <source>
        <dbReference type="EMBL" id="DAD35689.1"/>
    </source>
</evidence>
<feature type="region of interest" description="Disordered" evidence="1">
    <location>
        <begin position="30"/>
        <end position="50"/>
    </location>
</feature>
<comment type="caution">
    <text evidence="2">The sequence shown here is derived from an EMBL/GenBank/DDBJ whole genome shotgun (WGS) entry which is preliminary data.</text>
</comment>
<accession>A0A822YWF7</accession>
<keyword evidence="3" id="KW-1185">Reference proteome</keyword>
<dbReference type="EMBL" id="DUZY01000004">
    <property type="protein sequence ID" value="DAD35689.1"/>
    <property type="molecule type" value="Genomic_DNA"/>
</dbReference>
<organism evidence="2 3">
    <name type="scientific">Nelumbo nucifera</name>
    <name type="common">Sacred lotus</name>
    <dbReference type="NCBI Taxonomy" id="4432"/>
    <lineage>
        <taxon>Eukaryota</taxon>
        <taxon>Viridiplantae</taxon>
        <taxon>Streptophyta</taxon>
        <taxon>Embryophyta</taxon>
        <taxon>Tracheophyta</taxon>
        <taxon>Spermatophyta</taxon>
        <taxon>Magnoliopsida</taxon>
        <taxon>Proteales</taxon>
        <taxon>Nelumbonaceae</taxon>
        <taxon>Nelumbo</taxon>
    </lineage>
</organism>
<evidence type="ECO:0000313" key="3">
    <source>
        <dbReference type="Proteomes" id="UP000607653"/>
    </source>
</evidence>
<dbReference type="Proteomes" id="UP000607653">
    <property type="component" value="Unassembled WGS sequence"/>
</dbReference>
<protein>
    <submittedName>
        <fullName evidence="2">Uncharacterized protein</fullName>
    </submittedName>
</protein>
<evidence type="ECO:0000256" key="1">
    <source>
        <dbReference type="SAM" id="MobiDB-lite"/>
    </source>
</evidence>
<name>A0A822YWF7_NELNU</name>
<gene>
    <name evidence="2" type="ORF">HUJ06_006329</name>
</gene>